<evidence type="ECO:0000256" key="6">
    <source>
        <dbReference type="ARBA" id="ARBA00022989"/>
    </source>
</evidence>
<comment type="function">
    <text evidence="9">Part of the twin-arginine translocation (Tat) system that transports large folded proteins containing a characteristic twin-arginine motif in their signal peptide across membranes. TatA could form the protein-conducting channel of the Tat system.</text>
</comment>
<evidence type="ECO:0000256" key="4">
    <source>
        <dbReference type="ARBA" id="ARBA00022692"/>
    </source>
</evidence>
<keyword evidence="5 9" id="KW-0653">Protein transport</keyword>
<dbReference type="GO" id="GO:0033281">
    <property type="term" value="C:TAT protein transport complex"/>
    <property type="evidence" value="ECO:0007669"/>
    <property type="project" value="UniProtKB-UniRule"/>
</dbReference>
<dbReference type="GO" id="GO:0008320">
    <property type="term" value="F:protein transmembrane transporter activity"/>
    <property type="evidence" value="ECO:0007669"/>
    <property type="project" value="UniProtKB-UniRule"/>
</dbReference>
<keyword evidence="6 9" id="KW-1133">Transmembrane helix</keyword>
<dbReference type="PANTHER" id="PTHR42982">
    <property type="entry name" value="SEC-INDEPENDENT PROTEIN TRANSLOCASE PROTEIN TATA"/>
    <property type="match status" value="1"/>
</dbReference>
<evidence type="ECO:0000256" key="7">
    <source>
        <dbReference type="ARBA" id="ARBA00023010"/>
    </source>
</evidence>
<dbReference type="AlphaFoldDB" id="A0A0C2JPW6"/>
<evidence type="ECO:0000256" key="1">
    <source>
        <dbReference type="ARBA" id="ARBA00004162"/>
    </source>
</evidence>
<dbReference type="Proteomes" id="UP000031675">
    <property type="component" value="Unassembled WGS sequence"/>
</dbReference>
<keyword evidence="12" id="KW-1185">Reference proteome</keyword>
<evidence type="ECO:0000256" key="3">
    <source>
        <dbReference type="ARBA" id="ARBA00022475"/>
    </source>
</evidence>
<dbReference type="EMBL" id="JROO01000018">
    <property type="protein sequence ID" value="KIH98862.1"/>
    <property type="molecule type" value="Genomic_DNA"/>
</dbReference>
<evidence type="ECO:0000313" key="11">
    <source>
        <dbReference type="EMBL" id="KIH98862.1"/>
    </source>
</evidence>
<evidence type="ECO:0000256" key="10">
    <source>
        <dbReference type="SAM" id="MobiDB-lite"/>
    </source>
</evidence>
<dbReference type="OrthoDB" id="5245163at2"/>
<name>A0A0C2JPW6_9ACTN</name>
<protein>
    <recommendedName>
        <fullName evidence="9">Sec-independent protein translocase protein TatA</fullName>
    </recommendedName>
</protein>
<feature type="compositionally biased region" description="Gly residues" evidence="10">
    <location>
        <begin position="63"/>
        <end position="73"/>
    </location>
</feature>
<evidence type="ECO:0000256" key="2">
    <source>
        <dbReference type="ARBA" id="ARBA00022448"/>
    </source>
</evidence>
<comment type="subunit">
    <text evidence="9">The Tat system comprises two distinct complexes: a TatABC complex, containing multiple copies of TatA, TatB and TatC subunits, and a separate TatA complex, containing only TatA subunits. Substrates initially bind to the TatABC complex, which probably triggers association of the separate TatA complex to form the active translocon.</text>
</comment>
<comment type="subcellular location">
    <subcellularLocation>
        <location evidence="1 9">Cell membrane</location>
        <topology evidence="1 9">Single-pass membrane protein</topology>
    </subcellularLocation>
</comment>
<evidence type="ECO:0000256" key="5">
    <source>
        <dbReference type="ARBA" id="ARBA00022927"/>
    </source>
</evidence>
<evidence type="ECO:0000256" key="8">
    <source>
        <dbReference type="ARBA" id="ARBA00023136"/>
    </source>
</evidence>
<dbReference type="Pfam" id="PF02416">
    <property type="entry name" value="TatA_B_E"/>
    <property type="match status" value="1"/>
</dbReference>
<keyword evidence="3 9" id="KW-1003">Cell membrane</keyword>
<evidence type="ECO:0000256" key="9">
    <source>
        <dbReference type="HAMAP-Rule" id="MF_00236"/>
    </source>
</evidence>
<dbReference type="PANTHER" id="PTHR42982:SF8">
    <property type="entry name" value="SEC-INDEPENDENT PROTEIN TRANSLOCASE PROTEIN TATA"/>
    <property type="match status" value="1"/>
</dbReference>
<dbReference type="GO" id="GO:0043953">
    <property type="term" value="P:protein transport by the Tat complex"/>
    <property type="evidence" value="ECO:0007669"/>
    <property type="project" value="UniProtKB-UniRule"/>
</dbReference>
<comment type="similarity">
    <text evidence="9">Belongs to the TatA/E family.</text>
</comment>
<dbReference type="NCBIfam" id="NF001854">
    <property type="entry name" value="PRK00575.1"/>
    <property type="match status" value="1"/>
</dbReference>
<keyword evidence="2 9" id="KW-0813">Transport</keyword>
<keyword evidence="7 9" id="KW-0811">Translocation</keyword>
<feature type="region of interest" description="Disordered" evidence="10">
    <location>
        <begin position="30"/>
        <end position="115"/>
    </location>
</feature>
<keyword evidence="8 9" id="KW-0472">Membrane</keyword>
<dbReference type="STRING" id="183763.LP52_10485"/>
<gene>
    <name evidence="9" type="primary">tatA</name>
    <name evidence="11" type="ORF">LP52_10485</name>
</gene>
<proteinExistence type="inferred from homology"/>
<evidence type="ECO:0000313" key="12">
    <source>
        <dbReference type="Proteomes" id="UP000031675"/>
    </source>
</evidence>
<dbReference type="Gene3D" id="1.20.5.3310">
    <property type="match status" value="1"/>
</dbReference>
<accession>A0A0C2JPW6</accession>
<reference evidence="12" key="1">
    <citation type="journal article" date="2015" name="Chem. Biol.">
        <title>Structure, bioactivity, and resistance mechanism of streptomonomicin, an unusual lasso Peptide from an understudied halophilic actinomycete.</title>
        <authorList>
            <person name="Metelev M."/>
            <person name="Tietz J.I."/>
            <person name="Melby J.O."/>
            <person name="Blair P.M."/>
            <person name="Zhu L."/>
            <person name="Livnat I."/>
            <person name="Severinov K."/>
            <person name="Mitchell D.A."/>
        </authorList>
    </citation>
    <scope>NUCLEOTIDE SEQUENCE [LARGE SCALE GENOMIC DNA]</scope>
    <source>
        <strain evidence="12">YIM 90003</strain>
    </source>
</reference>
<comment type="caution">
    <text evidence="11">The sequence shown here is derived from an EMBL/GenBank/DDBJ whole genome shotgun (WGS) entry which is preliminary data.</text>
</comment>
<organism evidence="11 12">
    <name type="scientific">Streptomonospora alba</name>
    <dbReference type="NCBI Taxonomy" id="183763"/>
    <lineage>
        <taxon>Bacteria</taxon>
        <taxon>Bacillati</taxon>
        <taxon>Actinomycetota</taxon>
        <taxon>Actinomycetes</taxon>
        <taxon>Streptosporangiales</taxon>
        <taxon>Nocardiopsidaceae</taxon>
        <taxon>Streptomonospora</taxon>
    </lineage>
</organism>
<dbReference type="InterPro" id="IPR003369">
    <property type="entry name" value="TatA/B/E"/>
</dbReference>
<keyword evidence="4 9" id="KW-0812">Transmembrane</keyword>
<dbReference type="InterPro" id="IPR006312">
    <property type="entry name" value="TatA/E"/>
</dbReference>
<dbReference type="HAMAP" id="MF_00236">
    <property type="entry name" value="TatA_E"/>
    <property type="match status" value="1"/>
</dbReference>
<dbReference type="RefSeq" id="WP_040272826.1">
    <property type="nucleotide sequence ID" value="NZ_JROO01000018.1"/>
</dbReference>
<sequence length="115" mass="12328">MGFDARTLLILLLIALVLFGARRLPDLARSLGRSARILKTETKGLTDEDAEDKPDQQAQAQGDGSGTQAGTQGGADSARQQHQHQQDARSGYPELPSGQQVVDENGEPVRRTYGG</sequence>